<dbReference type="Pfam" id="PF01202">
    <property type="entry name" value="SKI"/>
    <property type="match status" value="1"/>
</dbReference>
<dbReference type="AlphaFoldDB" id="A0A426ZU35"/>
<accession>A0A426ZU35</accession>
<dbReference type="Gene3D" id="3.40.50.300">
    <property type="entry name" value="P-loop containing nucleotide triphosphate hydrolases"/>
    <property type="match status" value="1"/>
</dbReference>
<dbReference type="PANTHER" id="PTHR21087:SF16">
    <property type="entry name" value="SHIKIMATE KINASE 1, CHLOROPLASTIC"/>
    <property type="match status" value="1"/>
</dbReference>
<evidence type="ECO:0000256" key="2">
    <source>
        <dbReference type="ARBA" id="ARBA00022605"/>
    </source>
</evidence>
<protein>
    <submittedName>
        <fullName evidence="4">Uncharacterized protein</fullName>
    </submittedName>
</protein>
<dbReference type="PANTHER" id="PTHR21087">
    <property type="entry name" value="SHIKIMATE KINASE"/>
    <property type="match status" value="1"/>
</dbReference>
<dbReference type="GO" id="GO:0008652">
    <property type="term" value="P:amino acid biosynthetic process"/>
    <property type="evidence" value="ECO:0007669"/>
    <property type="project" value="UniProtKB-KW"/>
</dbReference>
<dbReference type="GO" id="GO:0009507">
    <property type="term" value="C:chloroplast"/>
    <property type="evidence" value="ECO:0007669"/>
    <property type="project" value="TreeGrafter"/>
</dbReference>
<name>A0A426ZU35_ENSVE</name>
<dbReference type="GO" id="GO:0009073">
    <property type="term" value="P:aromatic amino acid family biosynthetic process"/>
    <property type="evidence" value="ECO:0007669"/>
    <property type="project" value="UniProtKB-KW"/>
</dbReference>
<organism evidence="4 5">
    <name type="scientific">Ensete ventricosum</name>
    <name type="common">Abyssinian banana</name>
    <name type="synonym">Musa ensete</name>
    <dbReference type="NCBI Taxonomy" id="4639"/>
    <lineage>
        <taxon>Eukaryota</taxon>
        <taxon>Viridiplantae</taxon>
        <taxon>Streptophyta</taxon>
        <taxon>Embryophyta</taxon>
        <taxon>Tracheophyta</taxon>
        <taxon>Spermatophyta</taxon>
        <taxon>Magnoliopsida</taxon>
        <taxon>Liliopsida</taxon>
        <taxon>Zingiberales</taxon>
        <taxon>Musaceae</taxon>
        <taxon>Ensete</taxon>
    </lineage>
</organism>
<gene>
    <name evidence="4" type="ORF">B296_00039285</name>
</gene>
<dbReference type="GO" id="GO:0004765">
    <property type="term" value="F:shikimate kinase activity"/>
    <property type="evidence" value="ECO:0007669"/>
    <property type="project" value="TreeGrafter"/>
</dbReference>
<comment type="caution">
    <text evidence="4">The sequence shown here is derived from an EMBL/GenBank/DDBJ whole genome shotgun (WGS) entry which is preliminary data.</text>
</comment>
<keyword evidence="2" id="KW-0028">Amino-acid biosynthesis</keyword>
<dbReference type="Proteomes" id="UP000287651">
    <property type="component" value="Unassembled WGS sequence"/>
</dbReference>
<dbReference type="InterPro" id="IPR027417">
    <property type="entry name" value="P-loop_NTPase"/>
</dbReference>
<reference evidence="4 5" key="1">
    <citation type="journal article" date="2014" name="Agronomy (Basel)">
        <title>A Draft Genome Sequence for Ensete ventricosum, the Drought-Tolerant Tree Against Hunger.</title>
        <authorList>
            <person name="Harrison J."/>
            <person name="Moore K.A."/>
            <person name="Paszkiewicz K."/>
            <person name="Jones T."/>
            <person name="Grant M."/>
            <person name="Ambacheew D."/>
            <person name="Muzemil S."/>
            <person name="Studholme D.J."/>
        </authorList>
    </citation>
    <scope>NUCLEOTIDE SEQUENCE [LARGE SCALE GENOMIC DNA]</scope>
</reference>
<keyword evidence="3" id="KW-0057">Aromatic amino acid biosynthesis</keyword>
<dbReference type="EMBL" id="AMZH03005053">
    <property type="protein sequence ID" value="RRT67415.1"/>
    <property type="molecule type" value="Genomic_DNA"/>
</dbReference>
<sequence length="143" mass="15804">MSTECCFLIVRKYMKQGITVWLDVPLDALARRIAAVGTASRPLLHQEPGDPYSKAFAKLTALSEERGKAYANAVARVSLEDIATKKGHEDVSALTPTDIAFEVQMILLAFCIYRLQALIKIENNHVSENAAVLKRPCIRGMKS</sequence>
<evidence type="ECO:0000256" key="1">
    <source>
        <dbReference type="ARBA" id="ARBA00006997"/>
    </source>
</evidence>
<evidence type="ECO:0000256" key="3">
    <source>
        <dbReference type="ARBA" id="ARBA00023141"/>
    </source>
</evidence>
<dbReference type="InterPro" id="IPR031322">
    <property type="entry name" value="Shikimate/glucono_kinase"/>
</dbReference>
<evidence type="ECO:0000313" key="5">
    <source>
        <dbReference type="Proteomes" id="UP000287651"/>
    </source>
</evidence>
<evidence type="ECO:0000313" key="4">
    <source>
        <dbReference type="EMBL" id="RRT67415.1"/>
    </source>
</evidence>
<proteinExistence type="inferred from homology"/>
<dbReference type="GO" id="GO:0005829">
    <property type="term" value="C:cytosol"/>
    <property type="evidence" value="ECO:0007669"/>
    <property type="project" value="TreeGrafter"/>
</dbReference>
<comment type="similarity">
    <text evidence="1">Belongs to the shikimate kinase family.</text>
</comment>